<gene>
    <name evidence="1" type="ORF">I4F81_003947</name>
</gene>
<evidence type="ECO:0000313" key="2">
    <source>
        <dbReference type="Proteomes" id="UP000798662"/>
    </source>
</evidence>
<dbReference type="EMBL" id="CM020618">
    <property type="protein sequence ID" value="KAK1861363.1"/>
    <property type="molecule type" value="Genomic_DNA"/>
</dbReference>
<protein>
    <submittedName>
        <fullName evidence="1">Uncharacterized protein</fullName>
    </submittedName>
</protein>
<comment type="caution">
    <text evidence="1">The sequence shown here is derived from an EMBL/GenBank/DDBJ whole genome shotgun (WGS) entry which is preliminary data.</text>
</comment>
<accession>A0ACC3BUX5</accession>
<dbReference type="Proteomes" id="UP000798662">
    <property type="component" value="Chromosome 1"/>
</dbReference>
<sequence length="270" mass="27754">MTTVPPSGDAKPAAEPPRPNKKKGNGKPAATPAATPAAAAAEPAAEATAAKPPGAAPVVTAAASAAAAVAPDGAAAEDMSMALPWAPRPVALDTTLPAYAGFDPWGLSERFDPRYLVEGEVKNGRAAMLGIVGMVVQEFWHLPGGPAFANPTPAGAWHDAPTALLWLIFFACGAAEVASYKGEFTYTKMMAFFDKNPARQGGTFGLDILGLLDRGEGAEREELAHRLRTSEIKHGRLAMIAAGGMILQSTLFHTPVVAQIIALTHGGGAA</sequence>
<evidence type="ECO:0000313" key="1">
    <source>
        <dbReference type="EMBL" id="KAK1861363.1"/>
    </source>
</evidence>
<reference evidence="1" key="1">
    <citation type="submission" date="2019-11" db="EMBL/GenBank/DDBJ databases">
        <title>Nori genome reveals adaptations in red seaweeds to the harsh intertidal environment.</title>
        <authorList>
            <person name="Wang D."/>
            <person name="Mao Y."/>
        </authorList>
    </citation>
    <scope>NUCLEOTIDE SEQUENCE</scope>
    <source>
        <tissue evidence="1">Gametophyte</tissue>
    </source>
</reference>
<name>A0ACC3BUX5_PYRYE</name>
<keyword evidence="2" id="KW-1185">Reference proteome</keyword>
<organism evidence="1 2">
    <name type="scientific">Pyropia yezoensis</name>
    <name type="common">Susabi-nori</name>
    <name type="synonym">Porphyra yezoensis</name>
    <dbReference type="NCBI Taxonomy" id="2788"/>
    <lineage>
        <taxon>Eukaryota</taxon>
        <taxon>Rhodophyta</taxon>
        <taxon>Bangiophyceae</taxon>
        <taxon>Bangiales</taxon>
        <taxon>Bangiaceae</taxon>
        <taxon>Pyropia</taxon>
    </lineage>
</organism>
<proteinExistence type="predicted"/>